<protein>
    <submittedName>
        <fullName evidence="1">(apollo) hypothetical protein</fullName>
    </submittedName>
</protein>
<gene>
    <name evidence="1" type="ORF">PAPOLLO_LOCUS15165</name>
</gene>
<sequence>MLQEAGLADMQTCEPIEVETLTESSGTPLGSLDRTKVSFGDSERTTDSKRFILDQWGTEGTMMKILQNFIFCKIFFLL</sequence>
<dbReference type="AlphaFoldDB" id="A0A8S3X8B2"/>
<dbReference type="OrthoDB" id="10071381at2759"/>
<dbReference type="Proteomes" id="UP000691718">
    <property type="component" value="Unassembled WGS sequence"/>
</dbReference>
<accession>A0A8S3X8B2</accession>
<evidence type="ECO:0000313" key="1">
    <source>
        <dbReference type="EMBL" id="CAG5009078.1"/>
    </source>
</evidence>
<proteinExistence type="predicted"/>
<name>A0A8S3X8B2_PARAO</name>
<dbReference type="EMBL" id="CAJQZP010001023">
    <property type="protein sequence ID" value="CAG5009078.1"/>
    <property type="molecule type" value="Genomic_DNA"/>
</dbReference>
<reference evidence="1" key="1">
    <citation type="submission" date="2021-04" db="EMBL/GenBank/DDBJ databases">
        <authorList>
            <person name="Tunstrom K."/>
        </authorList>
    </citation>
    <scope>NUCLEOTIDE SEQUENCE</scope>
</reference>
<organism evidence="1 2">
    <name type="scientific">Parnassius apollo</name>
    <name type="common">Apollo butterfly</name>
    <name type="synonym">Papilio apollo</name>
    <dbReference type="NCBI Taxonomy" id="110799"/>
    <lineage>
        <taxon>Eukaryota</taxon>
        <taxon>Metazoa</taxon>
        <taxon>Ecdysozoa</taxon>
        <taxon>Arthropoda</taxon>
        <taxon>Hexapoda</taxon>
        <taxon>Insecta</taxon>
        <taxon>Pterygota</taxon>
        <taxon>Neoptera</taxon>
        <taxon>Endopterygota</taxon>
        <taxon>Lepidoptera</taxon>
        <taxon>Glossata</taxon>
        <taxon>Ditrysia</taxon>
        <taxon>Papilionoidea</taxon>
        <taxon>Papilionidae</taxon>
        <taxon>Parnassiinae</taxon>
        <taxon>Parnassini</taxon>
        <taxon>Parnassius</taxon>
        <taxon>Parnassius</taxon>
    </lineage>
</organism>
<comment type="caution">
    <text evidence="1">The sequence shown here is derived from an EMBL/GenBank/DDBJ whole genome shotgun (WGS) entry which is preliminary data.</text>
</comment>
<keyword evidence="2" id="KW-1185">Reference proteome</keyword>
<evidence type="ECO:0000313" key="2">
    <source>
        <dbReference type="Proteomes" id="UP000691718"/>
    </source>
</evidence>